<evidence type="ECO:0000313" key="1">
    <source>
        <dbReference type="EMBL" id="RAI90046.1"/>
    </source>
</evidence>
<name>A0A327PK16_9BACT</name>
<dbReference type="EMBL" id="QLLK01000005">
    <property type="protein sequence ID" value="RAI90046.1"/>
    <property type="molecule type" value="Genomic_DNA"/>
</dbReference>
<dbReference type="OrthoDB" id="828009at2"/>
<dbReference type="Proteomes" id="UP000249610">
    <property type="component" value="Unassembled WGS sequence"/>
</dbReference>
<keyword evidence="2" id="KW-1185">Reference proteome</keyword>
<organism evidence="1 2">
    <name type="scientific">Algoriphagus yeomjeoni</name>
    <dbReference type="NCBI Taxonomy" id="291403"/>
    <lineage>
        <taxon>Bacteria</taxon>
        <taxon>Pseudomonadati</taxon>
        <taxon>Bacteroidota</taxon>
        <taxon>Cytophagia</taxon>
        <taxon>Cytophagales</taxon>
        <taxon>Cyclobacteriaceae</taxon>
        <taxon>Algoriphagus</taxon>
    </lineage>
</organism>
<dbReference type="AlphaFoldDB" id="A0A327PK16"/>
<proteinExistence type="predicted"/>
<accession>A0A327PK16</accession>
<reference evidence="1 2" key="1">
    <citation type="submission" date="2018-06" db="EMBL/GenBank/DDBJ databases">
        <title>Genomic Encyclopedia of Archaeal and Bacterial Type Strains, Phase II (KMG-II): from individual species to whole genera.</title>
        <authorList>
            <person name="Goeker M."/>
        </authorList>
    </citation>
    <scope>NUCLEOTIDE SEQUENCE [LARGE SCALE GENOMIC DNA]</scope>
    <source>
        <strain evidence="1 2">DSM 23446</strain>
    </source>
</reference>
<evidence type="ECO:0000313" key="2">
    <source>
        <dbReference type="Proteomes" id="UP000249610"/>
    </source>
</evidence>
<dbReference type="RefSeq" id="WP_111611424.1">
    <property type="nucleotide sequence ID" value="NZ_QLLK01000005.1"/>
</dbReference>
<comment type="caution">
    <text evidence="1">The sequence shown here is derived from an EMBL/GenBank/DDBJ whole genome shotgun (WGS) entry which is preliminary data.</text>
</comment>
<sequence length="73" mass="8147">MKKLLFGMAFFMGAMVFSIGDLLAEEDEMRWKQLPCTDGSGGTYEVCWLTGDGNICDTWGEQTRDCDLVIEIG</sequence>
<gene>
    <name evidence="1" type="ORF">LV83_02049</name>
</gene>
<protein>
    <submittedName>
        <fullName evidence="1">Uncharacterized protein</fullName>
    </submittedName>
</protein>